<keyword evidence="3" id="KW-1185">Reference proteome</keyword>
<dbReference type="EMBL" id="QGMI01000686">
    <property type="protein sequence ID" value="TVY37667.1"/>
    <property type="molecule type" value="Genomic_DNA"/>
</dbReference>
<organism evidence="2 3">
    <name type="scientific">Lachnellula occidentalis</name>
    <dbReference type="NCBI Taxonomy" id="215460"/>
    <lineage>
        <taxon>Eukaryota</taxon>
        <taxon>Fungi</taxon>
        <taxon>Dikarya</taxon>
        <taxon>Ascomycota</taxon>
        <taxon>Pezizomycotina</taxon>
        <taxon>Leotiomycetes</taxon>
        <taxon>Helotiales</taxon>
        <taxon>Lachnaceae</taxon>
        <taxon>Lachnellula</taxon>
    </lineage>
</organism>
<accession>A0A8H8RP28</accession>
<feature type="compositionally biased region" description="Polar residues" evidence="1">
    <location>
        <begin position="1035"/>
        <end position="1051"/>
    </location>
</feature>
<dbReference type="InterPro" id="IPR013887">
    <property type="entry name" value="UPF0592"/>
</dbReference>
<dbReference type="PANTHER" id="PTHR37988">
    <property type="entry name" value="UPF0592 MEMBRANE PROTEIN C7D4.03C"/>
    <property type="match status" value="1"/>
</dbReference>
<feature type="compositionally biased region" description="Polar residues" evidence="1">
    <location>
        <begin position="166"/>
        <end position="181"/>
    </location>
</feature>
<reference evidence="2 3" key="1">
    <citation type="submission" date="2018-05" db="EMBL/GenBank/DDBJ databases">
        <title>Genome sequencing and assembly of the regulated plant pathogen Lachnellula willkommii and related sister species for the development of diagnostic species identification markers.</title>
        <authorList>
            <person name="Giroux E."/>
            <person name="Bilodeau G."/>
        </authorList>
    </citation>
    <scope>NUCLEOTIDE SEQUENCE [LARGE SCALE GENOMIC DNA]</scope>
    <source>
        <strain evidence="2 3">CBS 160.35</strain>
    </source>
</reference>
<dbReference type="OrthoDB" id="296767at2759"/>
<dbReference type="AlphaFoldDB" id="A0A8H8RP28"/>
<feature type="compositionally biased region" description="Polar residues" evidence="1">
    <location>
        <begin position="16"/>
        <end position="33"/>
    </location>
</feature>
<dbReference type="Proteomes" id="UP000443090">
    <property type="component" value="Unassembled WGS sequence"/>
</dbReference>
<feature type="compositionally biased region" description="Polar residues" evidence="1">
    <location>
        <begin position="962"/>
        <end position="978"/>
    </location>
</feature>
<feature type="region of interest" description="Disordered" evidence="1">
    <location>
        <begin position="996"/>
        <end position="1051"/>
    </location>
</feature>
<protein>
    <submittedName>
        <fullName evidence="2">UPF0592 membrane protein</fullName>
    </submittedName>
</protein>
<feature type="compositionally biased region" description="Polar residues" evidence="1">
    <location>
        <begin position="1006"/>
        <end position="1016"/>
    </location>
</feature>
<feature type="region of interest" description="Disordered" evidence="1">
    <location>
        <begin position="435"/>
        <end position="457"/>
    </location>
</feature>
<gene>
    <name evidence="2" type="ORF">LOCC1_G007428</name>
</gene>
<feature type="compositionally biased region" description="Low complexity" evidence="1">
    <location>
        <begin position="279"/>
        <end position="303"/>
    </location>
</feature>
<feature type="region of interest" description="Disordered" evidence="1">
    <location>
        <begin position="279"/>
        <end position="319"/>
    </location>
</feature>
<feature type="region of interest" description="Disordered" evidence="1">
    <location>
        <begin position="957"/>
        <end position="983"/>
    </location>
</feature>
<sequence length="1195" mass="133410">VDQPRSLARGMAMTMSPVSHSNPTFPRSHSSPNLPELIKFEPYQRPETRPDDSLLRSASFTCLPELEPQVQSEKELHRIVSADIPPKSVGENGPLKKKKKEDGKAGYRLSKDQQEERPKLERVGRRKSLVARPKSWIQKVKGGSPERQSAPDPHKTTPVDAPPVPSISQSFRDKAVSTSFATFARKSWMTSSRSPSPNPIPVKEIDRDGQAVEEANTSGNARPRPINRQSLGLGPKLDKAPPDKSPDTPKLARTGSTLMKMKQRPQSVLMNFTNLISANSSTSSLPSSSMDTRSTPRTSTDRLPPIPRAPSAEKLQSMADAPKRRDELWSAFRSIENDFSKFQAKTWSLKTNVVRSSLLPFLRNHASHPSNKNLRPEDLDRRIIILNKWWAGLLEVLDGRQNQTVSGVDRPILLDACYAIMTRPEWRSAPSVFAPLSERSPSRSPERASTMSKKKSSASLNSSVTHFLTESVYHNARNLFIQNLLAQMSFVVDKMSLRHAPASLVTFCGKAAAYAFFFVPGVAEVLVRVWKLQADMLRRVADELGMPRKPNKVELDDVIAAFPSHIHCLGWTSPKTMAAHLRQTPQLAIMMSKIPFYGPWTARWCGRDSDLFFVFAKHYHILAEEFLPSDLSLVGKARAPGFVLVQAQILTALDATIHRQPAAEPLPITFDDVLAGADASAAALPLPSNNSTRLMAENRLIMLLRDFISERPSDYDLARTTFAEAFGSMMKAAARKTSLFDHNACFVLCDFMEEAMNIFVRFHHANALESDFIDWYFWMDVCKKILESENSMSEIRLFAFLYGAWNLITSDEHRKEVMCFEWLLTEETFYRFFNHWCPMVRAYYMRLLCWRLCRDDGEATDLDTQIFKTVSTRIKSTWAHYLHLKQTAEKARMLPPSTAPCHPAPGRRLLIIRNDNQSPAASLLLGFDGLIPSTNTPGTTQPTAYKRNSSLTTSLTKLETADSANPKLTSDYPSSTGPNKKRWTFMGKTLPISLSLPEPAAASSPTSGRGSPTKSQSLEEARRETAMARTRPPLHSQTSSTDSETPPATSSHRAFSFKFSLEWSQHFDKAQQGQTQNGNMRGGAVFNLGAERRLSPPRLPAPAHAWLGARVPGISNEILAKDPSAINEADIIDGVMPKKCEKAARAKYAGRALAEWALVVGECNNFVERRRAEGVPTLRWVEVPTLGVEGFRRLG</sequence>
<feature type="region of interest" description="Disordered" evidence="1">
    <location>
        <begin position="1"/>
        <end position="35"/>
    </location>
</feature>
<name>A0A8H8RP28_9HELO</name>
<feature type="region of interest" description="Disordered" evidence="1">
    <location>
        <begin position="66"/>
        <end position="262"/>
    </location>
</feature>
<feature type="compositionally biased region" description="Basic and acidic residues" evidence="1">
    <location>
        <begin position="100"/>
        <end position="123"/>
    </location>
</feature>
<feature type="compositionally biased region" description="Low complexity" evidence="1">
    <location>
        <begin position="996"/>
        <end position="1005"/>
    </location>
</feature>
<evidence type="ECO:0000256" key="1">
    <source>
        <dbReference type="SAM" id="MobiDB-lite"/>
    </source>
</evidence>
<dbReference type="PANTHER" id="PTHR37988:SF1">
    <property type="entry name" value="UPF0592 MEMBRANE PROTEIN C7D4.03C"/>
    <property type="match status" value="1"/>
</dbReference>
<evidence type="ECO:0000313" key="2">
    <source>
        <dbReference type="EMBL" id="TVY37667.1"/>
    </source>
</evidence>
<evidence type="ECO:0000313" key="3">
    <source>
        <dbReference type="Proteomes" id="UP000443090"/>
    </source>
</evidence>
<feature type="compositionally biased region" description="Basic and acidic residues" evidence="1">
    <location>
        <begin position="236"/>
        <end position="247"/>
    </location>
</feature>
<dbReference type="Pfam" id="PF08578">
    <property type="entry name" value="DUF1765"/>
    <property type="match status" value="1"/>
</dbReference>
<feature type="non-terminal residue" evidence="2">
    <location>
        <position position="1195"/>
    </location>
</feature>
<comment type="caution">
    <text evidence="2">The sequence shown here is derived from an EMBL/GenBank/DDBJ whole genome shotgun (WGS) entry which is preliminary data.</text>
</comment>
<proteinExistence type="predicted"/>
<feature type="compositionally biased region" description="Basic and acidic residues" evidence="1">
    <location>
        <begin position="1017"/>
        <end position="1026"/>
    </location>
</feature>